<reference evidence="4 5" key="1">
    <citation type="submission" date="2020-02" db="EMBL/GenBank/DDBJ databases">
        <title>Streptomyces malaysiensis DSM14702 (JHCC583434, PFL_A843) Genome sequencing and assembly.</title>
        <authorList>
            <person name="Samborskyy M."/>
        </authorList>
    </citation>
    <scope>NUCLEOTIDE SEQUENCE [LARGE SCALE GENOMIC DNA]</scope>
    <source>
        <strain evidence="4 5">DSM 14702</strain>
    </source>
</reference>
<keyword evidence="4" id="KW-0808">Transferase</keyword>
<comment type="caution">
    <text evidence="4">The sequence shown here is derived from an EMBL/GenBank/DDBJ whole genome shotgun (WGS) entry which is preliminary data.</text>
</comment>
<dbReference type="AlphaFoldDB" id="A0A7X5XCT0"/>
<evidence type="ECO:0000256" key="1">
    <source>
        <dbReference type="SAM" id="MobiDB-lite"/>
    </source>
</evidence>
<feature type="region of interest" description="Disordered" evidence="1">
    <location>
        <begin position="167"/>
        <end position="186"/>
    </location>
</feature>
<evidence type="ECO:0000313" key="4">
    <source>
        <dbReference type="EMBL" id="NIY70773.1"/>
    </source>
</evidence>
<dbReference type="GO" id="GO:0006397">
    <property type="term" value="P:mRNA processing"/>
    <property type="evidence" value="ECO:0007669"/>
    <property type="project" value="InterPro"/>
</dbReference>
<dbReference type="GO" id="GO:0005737">
    <property type="term" value="C:cytoplasm"/>
    <property type="evidence" value="ECO:0007669"/>
    <property type="project" value="UniProtKB-ARBA"/>
</dbReference>
<accession>A0A7X5XCT0</accession>
<dbReference type="InterPro" id="IPR049030">
    <property type="entry name" value="AI2M-like_HNH"/>
</dbReference>
<gene>
    <name evidence="4" type="ORF">SMALB_8955</name>
</gene>
<keyword evidence="4" id="KW-0695">RNA-directed DNA polymerase</keyword>
<feature type="compositionally biased region" description="Polar residues" evidence="1">
    <location>
        <begin position="168"/>
        <end position="186"/>
    </location>
</feature>
<dbReference type="Pfam" id="PF01348">
    <property type="entry name" value="Intron_maturas2"/>
    <property type="match status" value="1"/>
</dbReference>
<evidence type="ECO:0000313" key="5">
    <source>
        <dbReference type="Proteomes" id="UP000536624"/>
    </source>
</evidence>
<evidence type="ECO:0000259" key="3">
    <source>
        <dbReference type="Pfam" id="PF21368"/>
    </source>
</evidence>
<dbReference type="InterPro" id="IPR024937">
    <property type="entry name" value="Domain_X"/>
</dbReference>
<dbReference type="Proteomes" id="UP000536624">
    <property type="component" value="Unassembled WGS sequence"/>
</dbReference>
<dbReference type="GO" id="GO:0003964">
    <property type="term" value="F:RNA-directed DNA polymerase activity"/>
    <property type="evidence" value="ECO:0007669"/>
    <property type="project" value="UniProtKB-KW"/>
</dbReference>
<feature type="domain" description="AI2M/AI1M-like HNH endonuclease" evidence="3">
    <location>
        <begin position="112"/>
        <end position="162"/>
    </location>
</feature>
<evidence type="ECO:0000259" key="2">
    <source>
        <dbReference type="Pfam" id="PF01348"/>
    </source>
</evidence>
<organism evidence="4 5">
    <name type="scientific">Streptomyces malaysiensis</name>
    <dbReference type="NCBI Taxonomy" id="92644"/>
    <lineage>
        <taxon>Bacteria</taxon>
        <taxon>Bacillati</taxon>
        <taxon>Actinomycetota</taxon>
        <taxon>Actinomycetes</taxon>
        <taxon>Kitasatosporales</taxon>
        <taxon>Streptomycetaceae</taxon>
        <taxon>Streptomyces</taxon>
        <taxon>Streptomyces violaceusniger group</taxon>
    </lineage>
</organism>
<keyword evidence="4" id="KW-0548">Nucleotidyltransferase</keyword>
<proteinExistence type="predicted"/>
<feature type="domain" description="Domain X" evidence="2">
    <location>
        <begin position="1"/>
        <end position="43"/>
    </location>
</feature>
<dbReference type="Pfam" id="PF21368">
    <property type="entry name" value="AI2M-like_HNH"/>
    <property type="match status" value="1"/>
</dbReference>
<protein>
    <submittedName>
        <fullName evidence="4">RNA-directed DNA polymerase</fullName>
    </submittedName>
</protein>
<dbReference type="EMBL" id="JAALLH010000003">
    <property type="protein sequence ID" value="NIY70773.1"/>
    <property type="molecule type" value="Genomic_DNA"/>
</dbReference>
<name>A0A7X5XCT0_STRMQ</name>
<sequence>MNYYQLAINRHQFEWLKYVMQCSLTKTLAHKYRTSVPEVYRRYRAVLATDQGPRQGLQVVIERGDDRKPLVAQWGGISLARRTVVKTLDDQPPKVWNNQRSELVQWLLAETCELCGSGRNPEVHHVRHLKDLQRKGRAPKPEWAERMASRRRKTLVVCRCCHHAIHNGQPTGQHTRNTTLESRVRS</sequence>